<accession>A0A0D2I936</accession>
<feature type="region of interest" description="Disordered" evidence="1">
    <location>
        <begin position="401"/>
        <end position="456"/>
    </location>
</feature>
<dbReference type="Proteomes" id="UP000053411">
    <property type="component" value="Unassembled WGS sequence"/>
</dbReference>
<dbReference type="OrthoDB" id="4154434at2759"/>
<sequence length="655" mass="71202">MKAHQPWFPRDDSTDYASLRHGDAQSDKSACSTGPLPTLSQPRQTHLRKLPVFGCFSGPAESPDGSGNGFGKEEDASRTLSSSPASSIPDIVASERKPGENSCSSLTQSEHALAVSGHGPPPPPPTANSAASAWTDEQSVKTIAVDKIRRGERLDEGLENIAAGLPAESVAAASACSLIQTFPSTEHLERRVFVPSARQPGPHEPVVRPQRTYTSPDQIIGPGAAPQTVIPLNTDQSSFPSPRQVVLSPPWESSSPGPAVAGPRRSASCQSIRSRRRGPRSIRSCSPTLQSRIPLVYSIDSDHARNDCQVTTTPRTESILSTITTTDNNNKSTASKMSSYTMTYSPTFPHRRLILSPKMTVPASTPPPPPAQDIHMTHSRSLMEEADFNIDDILSALLIPIREEEPTPPPSALYSSDGRSSSMDISNTSNEDSDDDDDEEEEEEEEGEEKEKECGVRVHNDPFISIIYPGRGEVPERLREPKNKLLAALVEESHPCDDEDDAGAEAKDAEEQDFADTDFVTVARADHHSYVQMASLCRAHRASMPCEKGKSEREIDHQGPLRQRRVTHQWQTDNNLGSHWVDVAAEGLSAGRANKFGAVGQQVTSGAVPPPVPVIRDDEKAVWTPRGWKVVPRVGPGSLVHQLPKPWTTEKQFGF</sequence>
<feature type="compositionally biased region" description="Basic and acidic residues" evidence="1">
    <location>
        <begin position="9"/>
        <end position="26"/>
    </location>
</feature>
<feature type="region of interest" description="Disordered" evidence="1">
    <location>
        <begin position="493"/>
        <end position="512"/>
    </location>
</feature>
<dbReference type="GeneID" id="27716343"/>
<keyword evidence="3" id="KW-1185">Reference proteome</keyword>
<reference evidence="2 3" key="1">
    <citation type="submission" date="2015-01" db="EMBL/GenBank/DDBJ databases">
        <title>The Genome Sequence of Fonsecaea multimorphosa CBS 102226.</title>
        <authorList>
            <consortium name="The Broad Institute Genomics Platform"/>
            <person name="Cuomo C."/>
            <person name="de Hoog S."/>
            <person name="Gorbushina A."/>
            <person name="Stielow B."/>
            <person name="Teixiera M."/>
            <person name="Abouelleil A."/>
            <person name="Chapman S.B."/>
            <person name="Priest M."/>
            <person name="Young S.K."/>
            <person name="Wortman J."/>
            <person name="Nusbaum C."/>
            <person name="Birren B."/>
        </authorList>
    </citation>
    <scope>NUCLEOTIDE SEQUENCE [LARGE SCALE GENOMIC DNA]</scope>
    <source>
        <strain evidence="2 3">CBS 102226</strain>
    </source>
</reference>
<dbReference type="VEuPathDB" id="FungiDB:Z520_10597"/>
<feature type="compositionally biased region" description="Low complexity" evidence="1">
    <location>
        <begin position="415"/>
        <end position="426"/>
    </location>
</feature>
<evidence type="ECO:0000313" key="2">
    <source>
        <dbReference type="EMBL" id="KIX93691.1"/>
    </source>
</evidence>
<feature type="compositionally biased region" description="Low complexity" evidence="1">
    <location>
        <begin position="81"/>
        <end position="92"/>
    </location>
</feature>
<feature type="compositionally biased region" description="Polar residues" evidence="1">
    <location>
        <begin position="230"/>
        <end position="241"/>
    </location>
</feature>
<dbReference type="RefSeq" id="XP_016627814.1">
    <property type="nucleotide sequence ID" value="XM_016781089.1"/>
</dbReference>
<feature type="region of interest" description="Disordered" evidence="1">
    <location>
        <begin position="1"/>
        <end position="138"/>
    </location>
</feature>
<proteinExistence type="predicted"/>
<evidence type="ECO:0000256" key="1">
    <source>
        <dbReference type="SAM" id="MobiDB-lite"/>
    </source>
</evidence>
<feature type="compositionally biased region" description="Polar residues" evidence="1">
    <location>
        <begin position="101"/>
        <end position="110"/>
    </location>
</feature>
<evidence type="ECO:0000313" key="3">
    <source>
        <dbReference type="Proteomes" id="UP000053411"/>
    </source>
</evidence>
<dbReference type="EMBL" id="KN848092">
    <property type="protein sequence ID" value="KIX93691.1"/>
    <property type="molecule type" value="Genomic_DNA"/>
</dbReference>
<organism evidence="2 3">
    <name type="scientific">Fonsecaea multimorphosa CBS 102226</name>
    <dbReference type="NCBI Taxonomy" id="1442371"/>
    <lineage>
        <taxon>Eukaryota</taxon>
        <taxon>Fungi</taxon>
        <taxon>Dikarya</taxon>
        <taxon>Ascomycota</taxon>
        <taxon>Pezizomycotina</taxon>
        <taxon>Eurotiomycetes</taxon>
        <taxon>Chaetothyriomycetidae</taxon>
        <taxon>Chaetothyriales</taxon>
        <taxon>Herpotrichiellaceae</taxon>
        <taxon>Fonsecaea</taxon>
    </lineage>
</organism>
<name>A0A0D2I936_9EURO</name>
<protein>
    <submittedName>
        <fullName evidence="2">Uncharacterized protein</fullName>
    </submittedName>
</protein>
<dbReference type="AlphaFoldDB" id="A0A0D2I936"/>
<feature type="compositionally biased region" description="Polar residues" evidence="1">
    <location>
        <begin position="127"/>
        <end position="138"/>
    </location>
</feature>
<feature type="region of interest" description="Disordered" evidence="1">
    <location>
        <begin position="218"/>
        <end position="286"/>
    </location>
</feature>
<gene>
    <name evidence="2" type="ORF">Z520_10597</name>
</gene>
<feature type="compositionally biased region" description="Acidic residues" evidence="1">
    <location>
        <begin position="431"/>
        <end position="448"/>
    </location>
</feature>